<keyword evidence="1" id="KW-0472">Membrane</keyword>
<reference evidence="2" key="2">
    <citation type="submission" date="2020-09" db="EMBL/GenBank/DDBJ databases">
        <authorList>
            <person name="Sun Q."/>
            <person name="Zhou Y."/>
        </authorList>
    </citation>
    <scope>NUCLEOTIDE SEQUENCE</scope>
    <source>
        <strain evidence="2">CGMCC 1.12698</strain>
    </source>
</reference>
<dbReference type="AlphaFoldDB" id="A0A917EP15"/>
<gene>
    <name evidence="2" type="ORF">GCM10007140_19240</name>
</gene>
<protein>
    <submittedName>
        <fullName evidence="2">Uncharacterized protein</fullName>
    </submittedName>
</protein>
<keyword evidence="1" id="KW-1133">Transmembrane helix</keyword>
<comment type="caution">
    <text evidence="2">The sequence shown here is derived from an EMBL/GenBank/DDBJ whole genome shotgun (WGS) entry which is preliminary data.</text>
</comment>
<feature type="transmembrane region" description="Helical" evidence="1">
    <location>
        <begin position="40"/>
        <end position="64"/>
    </location>
</feature>
<reference evidence="2" key="1">
    <citation type="journal article" date="2014" name="Int. J. Syst. Evol. Microbiol.">
        <title>Complete genome sequence of Corynebacterium casei LMG S-19264T (=DSM 44701T), isolated from a smear-ripened cheese.</title>
        <authorList>
            <consortium name="US DOE Joint Genome Institute (JGI-PGF)"/>
            <person name="Walter F."/>
            <person name="Albersmeier A."/>
            <person name="Kalinowski J."/>
            <person name="Ruckert C."/>
        </authorList>
    </citation>
    <scope>NUCLEOTIDE SEQUENCE</scope>
    <source>
        <strain evidence="2">CGMCC 1.12698</strain>
    </source>
</reference>
<dbReference type="EMBL" id="BMFK01000001">
    <property type="protein sequence ID" value="GGE69335.1"/>
    <property type="molecule type" value="Genomic_DNA"/>
</dbReference>
<feature type="transmembrane region" description="Helical" evidence="1">
    <location>
        <begin position="85"/>
        <end position="114"/>
    </location>
</feature>
<keyword evidence="3" id="KW-1185">Reference proteome</keyword>
<evidence type="ECO:0000313" key="3">
    <source>
        <dbReference type="Proteomes" id="UP000605259"/>
    </source>
</evidence>
<accession>A0A917EP15</accession>
<dbReference type="RefSeq" id="WP_188388147.1">
    <property type="nucleotide sequence ID" value="NZ_BMFK01000001.1"/>
</dbReference>
<evidence type="ECO:0000256" key="1">
    <source>
        <dbReference type="SAM" id="Phobius"/>
    </source>
</evidence>
<keyword evidence="1" id="KW-0812">Transmembrane</keyword>
<evidence type="ECO:0000313" key="2">
    <source>
        <dbReference type="EMBL" id="GGE69335.1"/>
    </source>
</evidence>
<proteinExistence type="predicted"/>
<sequence>MALLRKAVATSLAACIFFVLVSFIWPNTYGAENLTFQKHISYAIASVHTLMVFAFPIVAVYCFITSIISDEIGKLIATKTGKQKAEIFVSGALHIVFGLIFYGAILGAMILLVMTELLLKKRQKEPGKLLIIFSFSLPFMLYLSQGLNNYF</sequence>
<organism evidence="2 3">
    <name type="scientific">Priestia taiwanensis</name>
    <dbReference type="NCBI Taxonomy" id="1347902"/>
    <lineage>
        <taxon>Bacteria</taxon>
        <taxon>Bacillati</taxon>
        <taxon>Bacillota</taxon>
        <taxon>Bacilli</taxon>
        <taxon>Bacillales</taxon>
        <taxon>Bacillaceae</taxon>
        <taxon>Priestia</taxon>
    </lineage>
</organism>
<feature type="transmembrane region" description="Helical" evidence="1">
    <location>
        <begin position="126"/>
        <end position="143"/>
    </location>
</feature>
<name>A0A917EP15_9BACI</name>
<dbReference type="Proteomes" id="UP000605259">
    <property type="component" value="Unassembled WGS sequence"/>
</dbReference>